<evidence type="ECO:0000256" key="5">
    <source>
        <dbReference type="ARBA" id="ARBA00022842"/>
    </source>
</evidence>
<evidence type="ECO:0000256" key="10">
    <source>
        <dbReference type="PIRSR" id="PIRSR001400-1"/>
    </source>
</evidence>
<dbReference type="HAMAP" id="MF_00318">
    <property type="entry name" value="Enolase"/>
    <property type="match status" value="1"/>
</dbReference>
<dbReference type="SFLD" id="SFLDF00002">
    <property type="entry name" value="enolase"/>
    <property type="match status" value="1"/>
</dbReference>
<evidence type="ECO:0000256" key="11">
    <source>
        <dbReference type="PIRSR" id="PIRSR001400-2"/>
    </source>
</evidence>
<dbReference type="Proteomes" id="UP000288216">
    <property type="component" value="Unassembled WGS sequence"/>
</dbReference>
<evidence type="ECO:0000256" key="3">
    <source>
        <dbReference type="ARBA" id="ARBA00012058"/>
    </source>
</evidence>
<protein>
    <recommendedName>
        <fullName evidence="4">Enolase</fullName>
        <ecNumber evidence="3">4.2.1.11</ecNumber>
    </recommendedName>
    <alternativeName>
        <fullName evidence="8">2-phospho-D-glycerate hydro-lyase</fullName>
    </alternativeName>
    <alternativeName>
        <fullName evidence="9">2-phosphoglycerate dehydratase</fullName>
    </alternativeName>
</protein>
<dbReference type="GO" id="GO:0000015">
    <property type="term" value="C:phosphopyruvate hydratase complex"/>
    <property type="evidence" value="ECO:0007669"/>
    <property type="project" value="InterPro"/>
</dbReference>
<comment type="similarity">
    <text evidence="2">Belongs to the enolase family.</text>
</comment>
<dbReference type="FunFam" id="3.30.390.10:FF:000001">
    <property type="entry name" value="Enolase"/>
    <property type="match status" value="1"/>
</dbReference>
<evidence type="ECO:0000256" key="4">
    <source>
        <dbReference type="ARBA" id="ARBA00017068"/>
    </source>
</evidence>
<feature type="domain" description="Enolase N-terminal" evidence="14">
    <location>
        <begin position="42"/>
        <end position="173"/>
    </location>
</feature>
<dbReference type="InterPro" id="IPR020809">
    <property type="entry name" value="Enolase_CS"/>
</dbReference>
<dbReference type="GO" id="GO:0000287">
    <property type="term" value="F:magnesium ion binding"/>
    <property type="evidence" value="ECO:0007669"/>
    <property type="project" value="InterPro"/>
</dbReference>
<dbReference type="STRING" id="75743.A0A401PMD4"/>
<dbReference type="NCBIfam" id="TIGR01060">
    <property type="entry name" value="eno"/>
    <property type="match status" value="1"/>
</dbReference>
<dbReference type="GO" id="GO:0004634">
    <property type="term" value="F:phosphopyruvate hydratase activity"/>
    <property type="evidence" value="ECO:0007669"/>
    <property type="project" value="UniProtKB-EC"/>
</dbReference>
<dbReference type="SFLD" id="SFLDG00178">
    <property type="entry name" value="enolase"/>
    <property type="match status" value="1"/>
</dbReference>
<feature type="domain" description="Enolase C-terminal TIM barrel" evidence="13">
    <location>
        <begin position="181"/>
        <end position="470"/>
    </location>
</feature>
<evidence type="ECO:0000256" key="8">
    <source>
        <dbReference type="ARBA" id="ARBA00031125"/>
    </source>
</evidence>
<evidence type="ECO:0000256" key="2">
    <source>
        <dbReference type="ARBA" id="ARBA00009604"/>
    </source>
</evidence>
<dbReference type="InterPro" id="IPR000941">
    <property type="entry name" value="Enolase"/>
</dbReference>
<feature type="binding site" evidence="11">
    <location>
        <position position="332"/>
    </location>
    <ligand>
        <name>substrate</name>
    </ligand>
</feature>
<dbReference type="OMA" id="VDICCSD"/>
<dbReference type="InterPro" id="IPR020810">
    <property type="entry name" value="Enolase_C"/>
</dbReference>
<dbReference type="SMART" id="SM01193">
    <property type="entry name" value="Enolase_N"/>
    <property type="match status" value="1"/>
</dbReference>
<feature type="active site" description="Proton acceptor" evidence="10">
    <location>
        <position position="382"/>
    </location>
</feature>
<comment type="pathway">
    <text evidence="1">Carbohydrate degradation; glycolysis; pyruvate from D-glyceraldehyde 3-phosphate: step 4/5.</text>
</comment>
<evidence type="ECO:0000259" key="14">
    <source>
        <dbReference type="SMART" id="SM01193"/>
    </source>
</evidence>
<keyword evidence="16" id="KW-1185">Reference proteome</keyword>
<evidence type="ECO:0000313" key="15">
    <source>
        <dbReference type="EMBL" id="GCB74287.1"/>
    </source>
</evidence>
<feature type="binding site" evidence="11">
    <location>
        <position position="206"/>
    </location>
    <ligand>
        <name>substrate</name>
    </ligand>
</feature>
<dbReference type="OrthoDB" id="1739814at2759"/>
<dbReference type="EC" id="4.2.1.11" evidence="3"/>
<dbReference type="CDD" id="cd03313">
    <property type="entry name" value="enolase"/>
    <property type="match status" value="1"/>
</dbReference>
<proteinExistence type="inferred from homology"/>
<dbReference type="AlphaFoldDB" id="A0A401PMD4"/>
<evidence type="ECO:0000256" key="1">
    <source>
        <dbReference type="ARBA" id="ARBA00005031"/>
    </source>
</evidence>
<dbReference type="GO" id="GO:0006096">
    <property type="term" value="P:glycolytic process"/>
    <property type="evidence" value="ECO:0007669"/>
    <property type="project" value="UniProtKB-UniPathway"/>
</dbReference>
<dbReference type="Pfam" id="PF00113">
    <property type="entry name" value="Enolase_C"/>
    <property type="match status" value="1"/>
</dbReference>
<feature type="binding site" evidence="11">
    <location>
        <position position="197"/>
    </location>
    <ligand>
        <name>substrate</name>
    </ligand>
</feature>
<dbReference type="Gene3D" id="3.20.20.120">
    <property type="entry name" value="Enolase-like C-terminal domain"/>
    <property type="match status" value="1"/>
</dbReference>
<dbReference type="InterPro" id="IPR020811">
    <property type="entry name" value="Enolase_N"/>
</dbReference>
<name>A0A401PMD4_SCYTO</name>
<sequence>MKTIRPRAEADCLLRGSALGRPCRVLCLASLSANRITAVMSILKIHAREIFDSRGNPTVEVDLYTGKGLFRAAVPSGASTGIYEALELRDGDKTRFLGKGVTKAVDNINTLIAPELIKKHVNVIEQEKIDKLMLAMDGTENKSKFGANAILGVSLAVCKAGAAEKGVPLYRHISHLAGHTQVILPVPAFNVINGGSHAGNKLAMQEFMILPIGAANFREAMRIGAEVYHNLKNVIKDKYGRDAINVGDEGGFAPNILENKEALELLKTAIDKAGYSDKVVIGMDIAASEFYRDGKYDLDFKSPPNPSRYVTPDKLIELYLSFTHNYPVVSIEDPFDQDDWAAWTKFTNQAKIQVVGDDLLVTNPTRIAKAIEEKACNCLLLKVNQIGTVTESIEACKMAQSNGWGVMVSHRSGETEDTFIADLVVGLCTGQIKTGAPCRSERLAKYNQLMRIEEELGQMACFAGRSFQNPLAK</sequence>
<dbReference type="EMBL" id="BFAA01000909">
    <property type="protein sequence ID" value="GCB74287.1"/>
    <property type="molecule type" value="Genomic_DNA"/>
</dbReference>
<dbReference type="PANTHER" id="PTHR11902">
    <property type="entry name" value="ENOLASE"/>
    <property type="match status" value="1"/>
</dbReference>
<keyword evidence="7" id="KW-0456">Lyase</keyword>
<dbReference type="SFLD" id="SFLDS00001">
    <property type="entry name" value="Enolase"/>
    <property type="match status" value="1"/>
</dbReference>
<dbReference type="SUPFAM" id="SSF51604">
    <property type="entry name" value="Enolase C-terminal domain-like"/>
    <property type="match status" value="1"/>
</dbReference>
<evidence type="ECO:0000256" key="6">
    <source>
        <dbReference type="ARBA" id="ARBA00023152"/>
    </source>
</evidence>
<organism evidence="15 16">
    <name type="scientific">Scyliorhinus torazame</name>
    <name type="common">Cloudy catshark</name>
    <name type="synonym">Catulus torazame</name>
    <dbReference type="NCBI Taxonomy" id="75743"/>
    <lineage>
        <taxon>Eukaryota</taxon>
        <taxon>Metazoa</taxon>
        <taxon>Chordata</taxon>
        <taxon>Craniata</taxon>
        <taxon>Vertebrata</taxon>
        <taxon>Chondrichthyes</taxon>
        <taxon>Elasmobranchii</taxon>
        <taxon>Galeomorphii</taxon>
        <taxon>Galeoidea</taxon>
        <taxon>Carcharhiniformes</taxon>
        <taxon>Scyliorhinidae</taxon>
        <taxon>Scyliorhinus</taxon>
    </lineage>
</organism>
<gene>
    <name evidence="15" type="ORF">scyTo_0003376</name>
</gene>
<dbReference type="InterPro" id="IPR029017">
    <property type="entry name" value="Enolase-like_N"/>
</dbReference>
<evidence type="ECO:0000256" key="7">
    <source>
        <dbReference type="ARBA" id="ARBA00023239"/>
    </source>
</evidence>
<keyword evidence="6" id="KW-0324">Glycolysis</keyword>
<reference evidence="15 16" key="1">
    <citation type="journal article" date="2018" name="Nat. Ecol. Evol.">
        <title>Shark genomes provide insights into elasmobranch evolution and the origin of vertebrates.</title>
        <authorList>
            <person name="Hara Y"/>
            <person name="Yamaguchi K"/>
            <person name="Onimaru K"/>
            <person name="Kadota M"/>
            <person name="Koyanagi M"/>
            <person name="Keeley SD"/>
            <person name="Tatsumi K"/>
            <person name="Tanaka K"/>
            <person name="Motone F"/>
            <person name="Kageyama Y"/>
            <person name="Nozu R"/>
            <person name="Adachi N"/>
            <person name="Nishimura O"/>
            <person name="Nakagawa R"/>
            <person name="Tanegashima C"/>
            <person name="Kiyatake I"/>
            <person name="Matsumoto R"/>
            <person name="Murakumo K"/>
            <person name="Nishida K"/>
            <person name="Terakita A"/>
            <person name="Kuratani S"/>
            <person name="Sato K"/>
            <person name="Hyodo S Kuraku.S."/>
        </authorList>
    </citation>
    <scope>NUCLEOTIDE SEQUENCE [LARGE SCALE GENOMIC DNA]</scope>
</reference>
<feature type="binding site" evidence="11">
    <location>
        <position position="433"/>
    </location>
    <ligand>
        <name>substrate</name>
    </ligand>
</feature>
<dbReference type="FunFam" id="3.20.20.120:FF:000002">
    <property type="entry name" value="Enolase 1"/>
    <property type="match status" value="1"/>
</dbReference>
<accession>A0A401PMD4</accession>
<feature type="active site" description="Proton donor" evidence="10">
    <location>
        <position position="249"/>
    </location>
</feature>
<feature type="binding site" evidence="12">
    <location>
        <position position="332"/>
    </location>
    <ligand>
        <name>Mg(2+)</name>
        <dbReference type="ChEBI" id="CHEBI:18420"/>
    </ligand>
</feature>
<evidence type="ECO:0000256" key="12">
    <source>
        <dbReference type="PIRSR" id="PIRSR001400-3"/>
    </source>
</evidence>
<feature type="binding site" evidence="11">
    <location>
        <position position="357"/>
    </location>
    <ligand>
        <name>substrate</name>
    </ligand>
</feature>
<dbReference type="PRINTS" id="PR00148">
    <property type="entry name" value="ENOLASE"/>
</dbReference>
<dbReference type="Pfam" id="PF03952">
    <property type="entry name" value="Enolase_N"/>
    <property type="match status" value="1"/>
</dbReference>
<dbReference type="PANTHER" id="PTHR11902:SF1">
    <property type="entry name" value="ENOLASE"/>
    <property type="match status" value="1"/>
</dbReference>
<evidence type="ECO:0000259" key="13">
    <source>
        <dbReference type="SMART" id="SM01192"/>
    </source>
</evidence>
<dbReference type="SUPFAM" id="SSF54826">
    <property type="entry name" value="Enolase N-terminal domain-like"/>
    <property type="match status" value="1"/>
</dbReference>
<dbReference type="Gene3D" id="3.30.390.10">
    <property type="entry name" value="Enolase-like, N-terminal domain"/>
    <property type="match status" value="1"/>
</dbReference>
<comment type="cofactor">
    <cofactor evidence="12">
        <name>Mg(2+)</name>
        <dbReference type="ChEBI" id="CHEBI:18420"/>
    </cofactor>
    <text evidence="12">Mg(2+) is required for catalysis and for stabilizing the dimer.</text>
</comment>
<dbReference type="SMART" id="SM01192">
    <property type="entry name" value="Enolase_C"/>
    <property type="match status" value="1"/>
</dbReference>
<feature type="binding site" evidence="12">
    <location>
        <position position="284"/>
    </location>
    <ligand>
        <name>Mg(2+)</name>
        <dbReference type="ChEBI" id="CHEBI:18420"/>
    </ligand>
</feature>
<keyword evidence="12" id="KW-0479">Metal-binding</keyword>
<evidence type="ECO:0000256" key="9">
    <source>
        <dbReference type="ARBA" id="ARBA00032132"/>
    </source>
</evidence>
<keyword evidence="5 12" id="KW-0460">Magnesium</keyword>
<dbReference type="InterPro" id="IPR036849">
    <property type="entry name" value="Enolase-like_C_sf"/>
</dbReference>
<feature type="binding site" evidence="12">
    <location>
        <position position="357"/>
    </location>
    <ligand>
        <name>Mg(2+)</name>
        <dbReference type="ChEBI" id="CHEBI:18420"/>
    </ligand>
</feature>
<dbReference type="PROSITE" id="PS00164">
    <property type="entry name" value="ENOLASE"/>
    <property type="match status" value="1"/>
</dbReference>
<dbReference type="PIRSF" id="PIRSF001400">
    <property type="entry name" value="Enolase"/>
    <property type="match status" value="1"/>
</dbReference>
<evidence type="ECO:0000313" key="16">
    <source>
        <dbReference type="Proteomes" id="UP000288216"/>
    </source>
</evidence>
<feature type="binding site" evidence="11">
    <location>
        <begin position="409"/>
        <end position="412"/>
    </location>
    <ligand>
        <name>substrate</name>
    </ligand>
</feature>
<comment type="caution">
    <text evidence="15">The sequence shown here is derived from an EMBL/GenBank/DDBJ whole genome shotgun (WGS) entry which is preliminary data.</text>
</comment>
<dbReference type="UniPathway" id="UPA00109">
    <property type="reaction ID" value="UER00187"/>
</dbReference>